<evidence type="ECO:0000313" key="2">
    <source>
        <dbReference type="Proteomes" id="UP000011713"/>
    </source>
</evidence>
<organism evidence="1 2">
    <name type="scientific">Hyaloperonospora arabidopsidis (strain Emoy2)</name>
    <name type="common">Downy mildew agent</name>
    <name type="synonym">Peronospora arabidopsidis</name>
    <dbReference type="NCBI Taxonomy" id="559515"/>
    <lineage>
        <taxon>Eukaryota</taxon>
        <taxon>Sar</taxon>
        <taxon>Stramenopiles</taxon>
        <taxon>Oomycota</taxon>
        <taxon>Peronosporomycetes</taxon>
        <taxon>Peronosporales</taxon>
        <taxon>Peronosporaceae</taxon>
        <taxon>Hyaloperonospora</taxon>
    </lineage>
</organism>
<dbReference type="EMBL" id="JH598357">
    <property type="status" value="NOT_ANNOTATED_CDS"/>
    <property type="molecule type" value="Genomic_DNA"/>
</dbReference>
<dbReference type="EnsemblProtists" id="HpaT806940">
    <property type="protein sequence ID" value="HpaP806940"/>
    <property type="gene ID" value="HpaG806940"/>
</dbReference>
<dbReference type="Proteomes" id="UP000011713">
    <property type="component" value="Unassembled WGS sequence"/>
</dbReference>
<reference evidence="1" key="2">
    <citation type="submission" date="2015-06" db="UniProtKB">
        <authorList>
            <consortium name="EnsemblProtists"/>
        </authorList>
    </citation>
    <scope>IDENTIFICATION</scope>
    <source>
        <strain evidence="1">Emoy2</strain>
    </source>
</reference>
<protein>
    <submittedName>
        <fullName evidence="1">Uncharacterized protein</fullName>
    </submittedName>
</protein>
<dbReference type="VEuPathDB" id="FungiDB:HpaG806940"/>
<reference evidence="2" key="1">
    <citation type="journal article" date="2010" name="Science">
        <title>Signatures of adaptation to obligate biotrophy in the Hyaloperonospora arabidopsidis genome.</title>
        <authorList>
            <person name="Baxter L."/>
            <person name="Tripathy S."/>
            <person name="Ishaque N."/>
            <person name="Boot N."/>
            <person name="Cabral A."/>
            <person name="Kemen E."/>
            <person name="Thines M."/>
            <person name="Ah-Fong A."/>
            <person name="Anderson R."/>
            <person name="Badejoko W."/>
            <person name="Bittner-Eddy P."/>
            <person name="Boore J.L."/>
            <person name="Chibucos M.C."/>
            <person name="Coates M."/>
            <person name="Dehal P."/>
            <person name="Delehaunty K."/>
            <person name="Dong S."/>
            <person name="Downton P."/>
            <person name="Dumas B."/>
            <person name="Fabro G."/>
            <person name="Fronick C."/>
            <person name="Fuerstenberg S.I."/>
            <person name="Fulton L."/>
            <person name="Gaulin E."/>
            <person name="Govers F."/>
            <person name="Hughes L."/>
            <person name="Humphray S."/>
            <person name="Jiang R.H."/>
            <person name="Judelson H."/>
            <person name="Kamoun S."/>
            <person name="Kyung K."/>
            <person name="Meijer H."/>
            <person name="Minx P."/>
            <person name="Morris P."/>
            <person name="Nelson J."/>
            <person name="Phuntumart V."/>
            <person name="Qutob D."/>
            <person name="Rehmany A."/>
            <person name="Rougon-Cardoso A."/>
            <person name="Ryden P."/>
            <person name="Torto-Alalibo T."/>
            <person name="Studholme D."/>
            <person name="Wang Y."/>
            <person name="Win J."/>
            <person name="Wood J."/>
            <person name="Clifton S.W."/>
            <person name="Rogers J."/>
            <person name="Van den Ackerveken G."/>
            <person name="Jones J.D."/>
            <person name="McDowell J.M."/>
            <person name="Beynon J."/>
            <person name="Tyler B.M."/>
        </authorList>
    </citation>
    <scope>NUCLEOTIDE SEQUENCE [LARGE SCALE GENOMIC DNA]</scope>
    <source>
        <strain evidence="2">Emoy2</strain>
    </source>
</reference>
<dbReference type="HOGENOM" id="CLU_1108842_0_0_1"/>
<keyword evidence="2" id="KW-1185">Reference proteome</keyword>
<proteinExistence type="predicted"/>
<sequence length="251" mass="27499">MRAAPLTSRSARAQTSNLDRTYFLHAHTLCATPFMHAQTLCATVIASRLIRYKHQLVKRNTQEGLSACSAICKAADEIATLRRGGKLPARDLNVSQKALKRLDLVLLALPTLQWEQLDRYCQLAATKPCCDRPHGNSLTVQAIASTFFDRASSFGVISMCSTTAVIQNWKDSVKNLDSTTTCRAKCRGDPSVEVYSGSANVSRRKRLPASKIWLTQQQRLGCDGWTASSVSDQGPGVVVRRCSAVEAVVRS</sequence>
<accession>M4BKK7</accession>
<dbReference type="AlphaFoldDB" id="M4BKK7"/>
<evidence type="ECO:0000313" key="1">
    <source>
        <dbReference type="EnsemblProtists" id="HpaP806940"/>
    </source>
</evidence>
<name>M4BKK7_HYAAE</name>
<dbReference type="InParanoid" id="M4BKK7"/>